<dbReference type="InterPro" id="IPR003945">
    <property type="entry name" value="NU5C-like"/>
</dbReference>
<feature type="transmembrane region" description="Helical" evidence="10">
    <location>
        <begin position="88"/>
        <end position="105"/>
    </location>
</feature>
<dbReference type="PRINTS" id="PR01434">
    <property type="entry name" value="NADHDHGNASE5"/>
</dbReference>
<dbReference type="EC" id="7.1.1.2" evidence="3 10"/>
<comment type="catalytic activity">
    <reaction evidence="9 10">
        <text>a ubiquinone + NADH + 5 H(+)(in) = a ubiquinol + NAD(+) + 4 H(+)(out)</text>
        <dbReference type="Rhea" id="RHEA:29091"/>
        <dbReference type="Rhea" id="RHEA-COMP:9565"/>
        <dbReference type="Rhea" id="RHEA-COMP:9566"/>
        <dbReference type="ChEBI" id="CHEBI:15378"/>
        <dbReference type="ChEBI" id="CHEBI:16389"/>
        <dbReference type="ChEBI" id="CHEBI:17976"/>
        <dbReference type="ChEBI" id="CHEBI:57540"/>
        <dbReference type="ChEBI" id="CHEBI:57945"/>
        <dbReference type="EC" id="7.1.1.2"/>
    </reaction>
</comment>
<keyword evidence="7 10" id="KW-1133">Transmembrane helix</keyword>
<comment type="function">
    <text evidence="1">Core subunit of the mitochondrial membrane respiratory chain NADH dehydrogenase (Complex I) that is believed to belong to the minimal assembly required for catalysis. Complex I functions in the transfer of electrons from NADH to the respiratory chain. The immediate electron acceptor for the enzyme is believed to be ubiquinone.</text>
</comment>
<feature type="transmembrane region" description="Helical" evidence="10">
    <location>
        <begin position="333"/>
        <end position="353"/>
    </location>
</feature>
<evidence type="ECO:0000256" key="6">
    <source>
        <dbReference type="ARBA" id="ARBA00022982"/>
    </source>
</evidence>
<evidence type="ECO:0000259" key="11">
    <source>
        <dbReference type="Pfam" id="PF00361"/>
    </source>
</evidence>
<keyword evidence="10" id="KW-0830">Ubiquinone</keyword>
<keyword evidence="8 10" id="KW-0472">Membrane</keyword>
<keyword evidence="5 10" id="KW-0812">Transmembrane</keyword>
<feature type="transmembrane region" description="Helical" evidence="10">
    <location>
        <begin position="264"/>
        <end position="285"/>
    </location>
</feature>
<feature type="transmembrane region" description="Helical" evidence="10">
    <location>
        <begin position="209"/>
        <end position="227"/>
    </location>
</feature>
<dbReference type="PANTHER" id="PTHR42829:SF2">
    <property type="entry name" value="NADH-UBIQUINONE OXIDOREDUCTASE CHAIN 5"/>
    <property type="match status" value="1"/>
</dbReference>
<evidence type="ECO:0000313" key="13">
    <source>
        <dbReference type="EMBL" id="QQX27993.1"/>
    </source>
</evidence>
<feature type="domain" description="NADH:quinone oxidoreductase/Mrp antiporter transmembrane" evidence="11">
    <location>
        <begin position="105"/>
        <end position="378"/>
    </location>
</feature>
<feature type="transmembrane region" description="Helical" evidence="10">
    <location>
        <begin position="373"/>
        <end position="395"/>
    </location>
</feature>
<feature type="transmembrane region" description="Helical" evidence="10">
    <location>
        <begin position="233"/>
        <end position="257"/>
    </location>
</feature>
<feature type="transmembrane region" description="Helical" evidence="10">
    <location>
        <begin position="111"/>
        <end position="131"/>
    </location>
</feature>
<evidence type="ECO:0000259" key="12">
    <source>
        <dbReference type="Pfam" id="PF00662"/>
    </source>
</evidence>
<evidence type="ECO:0000256" key="2">
    <source>
        <dbReference type="ARBA" id="ARBA00004141"/>
    </source>
</evidence>
<dbReference type="PANTHER" id="PTHR42829">
    <property type="entry name" value="NADH-UBIQUINONE OXIDOREDUCTASE CHAIN 5"/>
    <property type="match status" value="1"/>
</dbReference>
<dbReference type="InterPro" id="IPR001516">
    <property type="entry name" value="Proton_antipo_N"/>
</dbReference>
<evidence type="ECO:0000256" key="7">
    <source>
        <dbReference type="ARBA" id="ARBA00022989"/>
    </source>
</evidence>
<comment type="function">
    <text evidence="10">Core subunit of the mitochondrial membrane respiratory chain NADH dehydrogenase (Complex I) which catalyzes electron transfer from NADH through the respiratory chain, using ubiquinone as an electron acceptor. Essential for the catalytic activity and assembly of complex I.</text>
</comment>
<dbReference type="GO" id="GO:0042773">
    <property type="term" value="P:ATP synthesis coupled electron transport"/>
    <property type="evidence" value="ECO:0007669"/>
    <property type="project" value="InterPro"/>
</dbReference>
<geneLocation type="mitochondrion" evidence="13"/>
<proteinExistence type="inferred from homology"/>
<feature type="transmembrane region" description="Helical" evidence="10">
    <location>
        <begin position="453"/>
        <end position="471"/>
    </location>
</feature>
<evidence type="ECO:0000256" key="3">
    <source>
        <dbReference type="ARBA" id="ARBA00012944"/>
    </source>
</evidence>
<dbReference type="GO" id="GO:0016020">
    <property type="term" value="C:membrane"/>
    <property type="evidence" value="ECO:0007669"/>
    <property type="project" value="UniProtKB-SubCell"/>
</dbReference>
<feature type="transmembrane region" description="Helical" evidence="10">
    <location>
        <begin position="168"/>
        <end position="188"/>
    </location>
</feature>
<dbReference type="GO" id="GO:0003954">
    <property type="term" value="F:NADH dehydrogenase activity"/>
    <property type="evidence" value="ECO:0007669"/>
    <property type="project" value="TreeGrafter"/>
</dbReference>
<dbReference type="InterPro" id="IPR001750">
    <property type="entry name" value="ND/Mrp_TM"/>
</dbReference>
<feature type="transmembrane region" description="Helical" evidence="10">
    <location>
        <begin position="415"/>
        <end position="433"/>
    </location>
</feature>
<evidence type="ECO:0000256" key="8">
    <source>
        <dbReference type="ARBA" id="ARBA00023136"/>
    </source>
</evidence>
<evidence type="ECO:0000256" key="10">
    <source>
        <dbReference type="RuleBase" id="RU003404"/>
    </source>
</evidence>
<feature type="domain" description="NADH-Ubiquinone oxidoreductase (complex I) chain 5 N-terminal" evidence="12">
    <location>
        <begin position="39"/>
        <end position="89"/>
    </location>
</feature>
<feature type="transmembrane region" description="Helical" evidence="10">
    <location>
        <begin position="57"/>
        <end position="76"/>
    </location>
</feature>
<accession>A0A7U0M7V8</accession>
<feature type="transmembrane region" description="Helical" evidence="10">
    <location>
        <begin position="509"/>
        <end position="526"/>
    </location>
</feature>
<evidence type="ECO:0000256" key="9">
    <source>
        <dbReference type="ARBA" id="ARBA00049551"/>
    </source>
</evidence>
<dbReference type="Pfam" id="PF00361">
    <property type="entry name" value="Proton_antipo_M"/>
    <property type="match status" value="1"/>
</dbReference>
<comment type="similarity">
    <text evidence="10">Belongs to the complex I subunit 5 family.</text>
</comment>
<keyword evidence="6" id="KW-0249">Electron transport</keyword>
<name>A0A7U0M7V8_9HYME</name>
<dbReference type="GO" id="GO:0008137">
    <property type="term" value="F:NADH dehydrogenase (ubiquinone) activity"/>
    <property type="evidence" value="ECO:0007669"/>
    <property type="project" value="UniProtKB-EC"/>
</dbReference>
<keyword evidence="10 13" id="KW-0496">Mitochondrion</keyword>
<feature type="transmembrane region" description="Helical" evidence="10">
    <location>
        <begin position="533"/>
        <end position="550"/>
    </location>
</feature>
<reference evidence="13" key="1">
    <citation type="submission" date="2020-11" db="EMBL/GenBank/DDBJ databases">
        <title>First mtgenome sequences from three genera and phylogenetic relationships of the family Apidae based on mtgenome sequences (Hymenoptera: Apoidea).</title>
        <authorList>
            <person name="Wen Z."/>
            <person name="Chen B."/>
        </authorList>
    </citation>
    <scope>NUCLEOTIDE SEQUENCE</scope>
</reference>
<comment type="subcellular location">
    <subcellularLocation>
        <location evidence="2">Membrane</location>
        <topology evidence="2">Multi-pass membrane protein</topology>
    </subcellularLocation>
</comment>
<evidence type="ECO:0000256" key="4">
    <source>
        <dbReference type="ARBA" id="ARBA00021096"/>
    </source>
</evidence>
<keyword evidence="10" id="KW-0520">NAD</keyword>
<dbReference type="AlphaFoldDB" id="A0A7U0M7V8"/>
<gene>
    <name evidence="13" type="primary">nad5</name>
</gene>
<protein>
    <recommendedName>
        <fullName evidence="4 10">NADH-ubiquinone oxidoreductase chain 5</fullName>
        <ecNumber evidence="3 10">7.1.1.2</ecNumber>
    </recommendedName>
</protein>
<feature type="transmembrane region" description="Helical" evidence="10">
    <location>
        <begin position="291"/>
        <end position="312"/>
    </location>
</feature>
<sequence>MLNMMICSIMFFIMSFLMLFLGLSLILFNKIYVIEWLIFKFSSMKLNLILLLDDLSLIFIYLVLMISSVVMIYSISYMTLEEIMIKRFFYLLMLFVFSMCLMIISPNLLTIILGWDGLGLISYCLIIYYQNNKAYNSGMLTMILNRLGDCSLLMLIGLMGLLGSWNLFLYNNFISMSIILLIILMSFTKSAQMPFSSWLPAAMMAPTPISSLVHSSTLVTAGIYLLIRYNNFLNLYMIYILLISSFTMLLSGLFANYEIDFKKIIALSTLSQLGFMMSILSLGYIDLTFLHLIIHALFKSLMFLCVGSFIHYNNGSQDLRDYSGMFYIYPFKSMILLFTLMSLSGFPFLVGFYSKDLIMECFFFSKMNMLSFLNLFISTLMTISYSVRLILIIMLNNNLKFFLNYIKEDLLMNLCMLYMMINSIFFSQFYLMMKFSLLSFNLDYLYKVMMMKLYILGLILGYQFYYMMYWVNMIGFLMKNMFYLNNMYSSIYLYPMKLIYSYEFSLEKFYFQNLLSDFMVIILNIFNMKIYYVYLYMLLMMYLYLYLLMLL</sequence>
<dbReference type="GO" id="GO:0015990">
    <property type="term" value="P:electron transport coupled proton transport"/>
    <property type="evidence" value="ECO:0007669"/>
    <property type="project" value="TreeGrafter"/>
</dbReference>
<keyword evidence="10" id="KW-0813">Transport</keyword>
<evidence type="ECO:0000256" key="1">
    <source>
        <dbReference type="ARBA" id="ARBA00003257"/>
    </source>
</evidence>
<dbReference type="EMBL" id="MW281319">
    <property type="protein sequence ID" value="QQX27993.1"/>
    <property type="molecule type" value="Genomic_DNA"/>
</dbReference>
<evidence type="ECO:0000256" key="5">
    <source>
        <dbReference type="ARBA" id="ARBA00022692"/>
    </source>
</evidence>
<organism evidence="13">
    <name type="scientific">Ceratina okinawana</name>
    <dbReference type="NCBI Taxonomy" id="236018"/>
    <lineage>
        <taxon>Eukaryota</taxon>
        <taxon>Metazoa</taxon>
        <taxon>Ecdysozoa</taxon>
        <taxon>Arthropoda</taxon>
        <taxon>Hexapoda</taxon>
        <taxon>Insecta</taxon>
        <taxon>Pterygota</taxon>
        <taxon>Neoptera</taxon>
        <taxon>Endopterygota</taxon>
        <taxon>Hymenoptera</taxon>
        <taxon>Apocrita</taxon>
        <taxon>Aculeata</taxon>
        <taxon>Apoidea</taxon>
        <taxon>Anthophila</taxon>
        <taxon>Apidae</taxon>
        <taxon>Ceratina</taxon>
        <taxon>Ceratinidia</taxon>
    </lineage>
</organism>
<dbReference type="Pfam" id="PF00662">
    <property type="entry name" value="Proton_antipo_N"/>
    <property type="match status" value="1"/>
</dbReference>